<dbReference type="AlphaFoldDB" id="A0A934RD65"/>
<evidence type="ECO:0000256" key="1">
    <source>
        <dbReference type="ARBA" id="ARBA00001946"/>
    </source>
</evidence>
<comment type="caution">
    <text evidence="5">The sequence shown here is derived from an EMBL/GenBank/DDBJ whole genome shotgun (WGS) entry which is preliminary data.</text>
</comment>
<dbReference type="Pfam" id="PF00293">
    <property type="entry name" value="NUDIX"/>
    <property type="match status" value="1"/>
</dbReference>
<evidence type="ECO:0000256" key="3">
    <source>
        <dbReference type="RuleBase" id="RU003476"/>
    </source>
</evidence>
<dbReference type="Proteomes" id="UP000658278">
    <property type="component" value="Unassembled WGS sequence"/>
</dbReference>
<evidence type="ECO:0000313" key="6">
    <source>
        <dbReference type="Proteomes" id="UP000658278"/>
    </source>
</evidence>
<keyword evidence="2 3" id="KW-0378">Hydrolase</keyword>
<dbReference type="PROSITE" id="PS51462">
    <property type="entry name" value="NUDIX"/>
    <property type="match status" value="1"/>
</dbReference>
<keyword evidence="6" id="KW-1185">Reference proteome</keyword>
<comment type="similarity">
    <text evidence="3">Belongs to the Nudix hydrolase family.</text>
</comment>
<organism evidence="5 6">
    <name type="scientific">Haloferula rosea</name>
    <dbReference type="NCBI Taxonomy" id="490093"/>
    <lineage>
        <taxon>Bacteria</taxon>
        <taxon>Pseudomonadati</taxon>
        <taxon>Verrucomicrobiota</taxon>
        <taxon>Verrucomicrobiia</taxon>
        <taxon>Verrucomicrobiales</taxon>
        <taxon>Verrucomicrobiaceae</taxon>
        <taxon>Haloferula</taxon>
    </lineage>
</organism>
<dbReference type="PANTHER" id="PTHR43046:SF14">
    <property type="entry name" value="MUTT_NUDIX FAMILY PROTEIN"/>
    <property type="match status" value="1"/>
</dbReference>
<dbReference type="PANTHER" id="PTHR43046">
    <property type="entry name" value="GDP-MANNOSE MANNOSYL HYDROLASE"/>
    <property type="match status" value="1"/>
</dbReference>
<dbReference type="EMBL" id="JAENII010000003">
    <property type="protein sequence ID" value="MBK1826416.1"/>
    <property type="molecule type" value="Genomic_DNA"/>
</dbReference>
<feature type="domain" description="Nudix hydrolase" evidence="4">
    <location>
        <begin position="2"/>
        <end position="147"/>
    </location>
</feature>
<dbReference type="Gene3D" id="3.90.79.10">
    <property type="entry name" value="Nucleoside Triphosphate Pyrophosphohydrolase"/>
    <property type="match status" value="1"/>
</dbReference>
<sequence>MVRFRPNVAALMTRADGQLLICERWKNPGAWQFPQGGVDAGESFKEALFREVREEIGLKPKHYEIVSSKEGYRYLYPEEVRAKKARKHGCHGQEQVYYLCRVRKSAPEVDVDQDPPEFENYKWIDPKDFDLKWLPTFKREVYRQVMEDFFGVKL</sequence>
<evidence type="ECO:0000256" key="2">
    <source>
        <dbReference type="ARBA" id="ARBA00022801"/>
    </source>
</evidence>
<dbReference type="SUPFAM" id="SSF55811">
    <property type="entry name" value="Nudix"/>
    <property type="match status" value="1"/>
</dbReference>
<dbReference type="InterPro" id="IPR000086">
    <property type="entry name" value="NUDIX_hydrolase_dom"/>
</dbReference>
<dbReference type="PRINTS" id="PR00502">
    <property type="entry name" value="NUDIXFAMILY"/>
</dbReference>
<dbReference type="RefSeq" id="WP_200277340.1">
    <property type="nucleotide sequence ID" value="NZ_JAENII010000003.1"/>
</dbReference>
<dbReference type="InterPro" id="IPR015797">
    <property type="entry name" value="NUDIX_hydrolase-like_dom_sf"/>
</dbReference>
<evidence type="ECO:0000313" key="5">
    <source>
        <dbReference type="EMBL" id="MBK1826416.1"/>
    </source>
</evidence>
<protein>
    <submittedName>
        <fullName evidence="5">NUDIX domain-containing protein</fullName>
    </submittedName>
</protein>
<dbReference type="InterPro" id="IPR020084">
    <property type="entry name" value="NUDIX_hydrolase_CS"/>
</dbReference>
<comment type="cofactor">
    <cofactor evidence="1">
        <name>Mg(2+)</name>
        <dbReference type="ChEBI" id="CHEBI:18420"/>
    </cofactor>
</comment>
<name>A0A934RD65_9BACT</name>
<reference evidence="5" key="1">
    <citation type="submission" date="2021-01" db="EMBL/GenBank/DDBJ databases">
        <title>Modified the classification status of verrucomicrobia.</title>
        <authorList>
            <person name="Feng X."/>
        </authorList>
    </citation>
    <scope>NUCLEOTIDE SEQUENCE</scope>
    <source>
        <strain evidence="5">KCTC 22201</strain>
    </source>
</reference>
<dbReference type="GO" id="GO:0016787">
    <property type="term" value="F:hydrolase activity"/>
    <property type="evidence" value="ECO:0007669"/>
    <property type="project" value="UniProtKB-KW"/>
</dbReference>
<dbReference type="PROSITE" id="PS00893">
    <property type="entry name" value="NUDIX_BOX"/>
    <property type="match status" value="1"/>
</dbReference>
<gene>
    <name evidence="5" type="ORF">JIN81_05265</name>
</gene>
<accession>A0A934RD65</accession>
<proteinExistence type="inferred from homology"/>
<dbReference type="InterPro" id="IPR020476">
    <property type="entry name" value="Nudix_hydrolase"/>
</dbReference>
<evidence type="ECO:0000259" key="4">
    <source>
        <dbReference type="PROSITE" id="PS51462"/>
    </source>
</evidence>